<evidence type="ECO:0000256" key="5">
    <source>
        <dbReference type="ARBA" id="ARBA00022840"/>
    </source>
</evidence>
<evidence type="ECO:0000256" key="3">
    <source>
        <dbReference type="ARBA" id="ARBA00022598"/>
    </source>
</evidence>
<dbReference type="InterPro" id="IPR036526">
    <property type="entry name" value="C-N_Hydrolase_sf"/>
</dbReference>
<feature type="binding site" evidence="7">
    <location>
        <position position="485"/>
    </location>
    <ligand>
        <name>ATP</name>
        <dbReference type="ChEBI" id="CHEBI:30616"/>
    </ligand>
</feature>
<dbReference type="InterPro" id="IPR014445">
    <property type="entry name" value="Gln-dep_NAD_synthase"/>
</dbReference>
<evidence type="ECO:0000313" key="13">
    <source>
        <dbReference type="Proteomes" id="UP000298009"/>
    </source>
</evidence>
<dbReference type="GO" id="GO:0004359">
    <property type="term" value="F:glutaminase activity"/>
    <property type="evidence" value="ECO:0007669"/>
    <property type="project" value="InterPro"/>
</dbReference>
<dbReference type="AlphaFoldDB" id="A0A4R9IGR0"/>
<dbReference type="SUPFAM" id="SSF52402">
    <property type="entry name" value="Adenine nucleotide alpha hydrolases-like"/>
    <property type="match status" value="1"/>
</dbReference>
<name>A0A4R9IGR0_9LEPT</name>
<comment type="similarity">
    <text evidence="9">Belongs to the NAD synthetase family.</text>
</comment>
<keyword evidence="10" id="KW-0812">Transmembrane</keyword>
<feature type="binding site" evidence="7">
    <location>
        <position position="461"/>
    </location>
    <ligand>
        <name>deamido-NAD(+)</name>
        <dbReference type="ChEBI" id="CHEBI:58437"/>
        <note>ligand shared between two neighboring subunits</note>
    </ligand>
</feature>
<dbReference type="InterPro" id="IPR003010">
    <property type="entry name" value="C-N_Hydrolase"/>
</dbReference>
<feature type="active site" description="For glutaminase activity" evidence="7">
    <location>
        <position position="111"/>
    </location>
</feature>
<comment type="catalytic activity">
    <reaction evidence="7 8">
        <text>deamido-NAD(+) + L-glutamine + ATP + H2O = L-glutamate + AMP + diphosphate + NAD(+) + H(+)</text>
        <dbReference type="Rhea" id="RHEA:24384"/>
        <dbReference type="ChEBI" id="CHEBI:15377"/>
        <dbReference type="ChEBI" id="CHEBI:15378"/>
        <dbReference type="ChEBI" id="CHEBI:29985"/>
        <dbReference type="ChEBI" id="CHEBI:30616"/>
        <dbReference type="ChEBI" id="CHEBI:33019"/>
        <dbReference type="ChEBI" id="CHEBI:57540"/>
        <dbReference type="ChEBI" id="CHEBI:58359"/>
        <dbReference type="ChEBI" id="CHEBI:58437"/>
        <dbReference type="ChEBI" id="CHEBI:456215"/>
        <dbReference type="EC" id="6.3.5.1"/>
    </reaction>
</comment>
<comment type="caution">
    <text evidence="12">The sequence shown here is derived from an EMBL/GenBank/DDBJ whole genome shotgun (WGS) entry which is preliminary data.</text>
</comment>
<feature type="binding site" evidence="7">
    <location>
        <position position="490"/>
    </location>
    <ligand>
        <name>deamido-NAD(+)</name>
        <dbReference type="ChEBI" id="CHEBI:58437"/>
        <note>ligand shared between two neighboring subunits</note>
    </ligand>
</feature>
<proteinExistence type="inferred from homology"/>
<dbReference type="InterPro" id="IPR022310">
    <property type="entry name" value="NAD/GMP_synthase"/>
</dbReference>
<keyword evidence="10" id="KW-0472">Membrane</keyword>
<feature type="active site" description="Nucleophile; for glutaminase activity" evidence="7">
    <location>
        <position position="163"/>
    </location>
</feature>
<keyword evidence="5 7" id="KW-0067">ATP-binding</keyword>
<dbReference type="GO" id="GO:0005737">
    <property type="term" value="C:cytoplasm"/>
    <property type="evidence" value="ECO:0007669"/>
    <property type="project" value="InterPro"/>
</dbReference>
<evidence type="ECO:0000256" key="2">
    <source>
        <dbReference type="ARBA" id="ARBA00007145"/>
    </source>
</evidence>
<evidence type="ECO:0000259" key="11">
    <source>
        <dbReference type="PROSITE" id="PS50263"/>
    </source>
</evidence>
<feature type="transmembrane region" description="Helical" evidence="10">
    <location>
        <begin position="80"/>
        <end position="103"/>
    </location>
</feature>
<dbReference type="InterPro" id="IPR014729">
    <property type="entry name" value="Rossmann-like_a/b/a_fold"/>
</dbReference>
<dbReference type="GO" id="GO:0005524">
    <property type="term" value="F:ATP binding"/>
    <property type="evidence" value="ECO:0007669"/>
    <property type="project" value="UniProtKB-UniRule"/>
</dbReference>
<evidence type="ECO:0000256" key="4">
    <source>
        <dbReference type="ARBA" id="ARBA00022741"/>
    </source>
</evidence>
<evidence type="ECO:0000256" key="10">
    <source>
        <dbReference type="SAM" id="Phobius"/>
    </source>
</evidence>
<dbReference type="PIRSF" id="PIRSF006630">
    <property type="entry name" value="NADS_GAT"/>
    <property type="match status" value="1"/>
</dbReference>
<evidence type="ECO:0000256" key="9">
    <source>
        <dbReference type="RuleBase" id="RU003811"/>
    </source>
</evidence>
<dbReference type="PANTHER" id="PTHR23090:SF9">
    <property type="entry name" value="GLUTAMINE-DEPENDENT NAD(+) SYNTHETASE"/>
    <property type="match status" value="1"/>
</dbReference>
<dbReference type="Gene3D" id="3.40.50.620">
    <property type="entry name" value="HUPs"/>
    <property type="match status" value="1"/>
</dbReference>
<dbReference type="Gene3D" id="3.60.110.10">
    <property type="entry name" value="Carbon-nitrogen hydrolase"/>
    <property type="match status" value="1"/>
</dbReference>
<dbReference type="Proteomes" id="UP000298009">
    <property type="component" value="Unassembled WGS sequence"/>
</dbReference>
<comment type="similarity">
    <text evidence="2 7 8">In the C-terminal section; belongs to the NAD synthetase family.</text>
</comment>
<dbReference type="EC" id="6.3.5.1" evidence="7 8"/>
<evidence type="ECO:0000256" key="1">
    <source>
        <dbReference type="ARBA" id="ARBA00005188"/>
    </source>
</evidence>
<dbReference type="Pfam" id="PF00795">
    <property type="entry name" value="CN_hydrolase"/>
    <property type="match status" value="1"/>
</dbReference>
<organism evidence="12 13">
    <name type="scientific">Leptospira noumeaensis</name>
    <dbReference type="NCBI Taxonomy" id="2484964"/>
    <lineage>
        <taxon>Bacteria</taxon>
        <taxon>Pseudomonadati</taxon>
        <taxon>Spirochaetota</taxon>
        <taxon>Spirochaetia</taxon>
        <taxon>Leptospirales</taxon>
        <taxon>Leptospiraceae</taxon>
        <taxon>Leptospira</taxon>
    </lineage>
</organism>
<keyword evidence="13" id="KW-1185">Reference proteome</keyword>
<dbReference type="NCBIfam" id="TIGR00552">
    <property type="entry name" value="nadE"/>
    <property type="match status" value="1"/>
</dbReference>
<comment type="function">
    <text evidence="7">Catalyzes the ATP-dependent amidation of deamido-NAD to form NAD. Uses L-glutamine as a nitrogen source.</text>
</comment>
<comment type="pathway">
    <text evidence="1 7 8">Cofactor biosynthesis; NAD(+) biosynthesis; NAD(+) from deamido-NAD(+) (L-Gln route): step 1/1.</text>
</comment>
<dbReference type="EMBL" id="RQFK01000011">
    <property type="protein sequence ID" value="TGK87044.1"/>
    <property type="molecule type" value="Genomic_DNA"/>
</dbReference>
<dbReference type="Pfam" id="PF02540">
    <property type="entry name" value="NAD_synthase"/>
    <property type="match status" value="1"/>
</dbReference>
<dbReference type="OrthoDB" id="9803818at2"/>
<dbReference type="InterPro" id="IPR003694">
    <property type="entry name" value="NAD_synthase"/>
</dbReference>
<dbReference type="GO" id="GO:0009435">
    <property type="term" value="P:NAD+ biosynthetic process"/>
    <property type="evidence" value="ECO:0007669"/>
    <property type="project" value="UniProtKB-UniRule"/>
</dbReference>
<keyword evidence="4 7" id="KW-0547">Nucleotide-binding</keyword>
<dbReference type="CDD" id="cd00553">
    <property type="entry name" value="NAD_synthase"/>
    <property type="match status" value="1"/>
</dbReference>
<dbReference type="GO" id="GO:0003952">
    <property type="term" value="F:NAD+ synthase (glutamine-hydrolyzing) activity"/>
    <property type="evidence" value="ECO:0007669"/>
    <property type="project" value="UniProtKB-UniRule"/>
</dbReference>
<protein>
    <recommendedName>
        <fullName evidence="7 8">Glutamine-dependent NAD(+) synthetase</fullName>
        <ecNumber evidence="7 8">6.3.5.1</ecNumber>
    </recommendedName>
    <alternativeName>
        <fullName evidence="7 8">NAD(+) synthase [glutamine-hydrolyzing]</fullName>
    </alternativeName>
</protein>
<keyword evidence="3 7" id="KW-0436">Ligase</keyword>
<sequence>MPKIKIAAITLNTTPLDFLGNYESIIQAIKNPETKGADCILFPELCISGYGCEDAFYKPYVWTRSEEIIKELKHISINQILIVGLPVFVGSFLYNCMAVLYGGKVVALVPKLNLANTGVHYERRWFHSESEFLNRSISFAGEEVPFGHFIFQTENWNFGVEICEDSWSVQKPASFYSLQGTDVLFSPGASHFAMGKQNIRKQIFTESSRNQCNLQVFTNLVGNESGRIIFEGGAIFASTGNLVKEGQRLSFTPYQVTSYTFDPHLIRAAKARSFRDSKPNVHRTEIPNIQLEPLKESRDGYSSSFSVLDKRVERETSLETNSGSYPFSIYEEFTKAVSLGLFDYLRKSKTKGFTLSLSGGADSATCALLVNSMKEIAIEENGDSTFSSLGINEKELLVTLYQKTENNSSLTEEIAKTLSEELGYPFHSIPIDGAVDTSIKLIESVLGKTLNWKEHDLPLQNIQARVRSPLVWLLANLNGHLLISTGNRSEASVGYTTMDGDSSGSLAPLAGVSKEFLLDWLDDIQNGNNRFITPKESIRILRNTKPTAELKPLSEHQEDEKDLMPYPILQSIERKLVYLGVQDADCLEALIKEFPWETPDVLSTHIKKFKKLFMTSQWKRERLPPSFHLDEYGLDPKSSYRYPILSNET</sequence>
<feature type="binding site" evidence="7">
    <location>
        <position position="196"/>
    </location>
    <ligand>
        <name>L-glutamine</name>
        <dbReference type="ChEBI" id="CHEBI:58359"/>
    </ligand>
</feature>
<accession>A0A4R9IGR0</accession>
<keyword evidence="6 7" id="KW-0520">NAD</keyword>
<feature type="binding site" evidence="7">
    <location>
        <position position="190"/>
    </location>
    <ligand>
        <name>L-glutamine</name>
        <dbReference type="ChEBI" id="CHEBI:58359"/>
    </ligand>
</feature>
<dbReference type="HAMAP" id="MF_02090">
    <property type="entry name" value="NadE_glutamine_dep"/>
    <property type="match status" value="1"/>
</dbReference>
<dbReference type="UniPathway" id="UPA00253">
    <property type="reaction ID" value="UER00334"/>
</dbReference>
<evidence type="ECO:0000256" key="7">
    <source>
        <dbReference type="HAMAP-Rule" id="MF_02090"/>
    </source>
</evidence>
<dbReference type="CDD" id="cd07570">
    <property type="entry name" value="GAT_Gln-NAD-synth"/>
    <property type="match status" value="1"/>
</dbReference>
<dbReference type="RefSeq" id="WP_135600644.1">
    <property type="nucleotide sequence ID" value="NZ_RQFK01000011.1"/>
</dbReference>
<feature type="domain" description="CN hydrolase" evidence="11">
    <location>
        <begin position="4"/>
        <end position="263"/>
    </location>
</feature>
<feature type="active site" description="Proton acceptor; for glutaminase activity" evidence="7">
    <location>
        <position position="44"/>
    </location>
</feature>
<feature type="binding site" evidence="7">
    <location>
        <position position="619"/>
    </location>
    <ligand>
        <name>deamido-NAD(+)</name>
        <dbReference type="ChEBI" id="CHEBI:58437"/>
        <note>ligand shared between two neighboring subunits</note>
    </ligand>
</feature>
<dbReference type="SUPFAM" id="SSF56317">
    <property type="entry name" value="Carbon-nitrogen hydrolase"/>
    <property type="match status" value="1"/>
</dbReference>
<gene>
    <name evidence="7 12" type="primary">nadE</name>
    <name evidence="12" type="ORF">EHQ24_05480</name>
</gene>
<keyword evidence="10" id="KW-1133">Transmembrane helix</keyword>
<dbReference type="PROSITE" id="PS50263">
    <property type="entry name" value="CN_HYDROLASE"/>
    <property type="match status" value="1"/>
</dbReference>
<reference evidence="12" key="1">
    <citation type="journal article" date="2019" name="PLoS Negl. Trop. Dis.">
        <title>Revisiting the worldwide diversity of Leptospira species in the environment.</title>
        <authorList>
            <person name="Vincent A.T."/>
            <person name="Schiettekatte O."/>
            <person name="Bourhy P."/>
            <person name="Veyrier F.J."/>
            <person name="Picardeau M."/>
        </authorList>
    </citation>
    <scope>NUCLEOTIDE SEQUENCE [LARGE SCALE GENOMIC DNA]</scope>
    <source>
        <strain evidence="12">201800287</strain>
    </source>
</reference>
<dbReference type="GO" id="GO:0008795">
    <property type="term" value="F:NAD+ synthase activity"/>
    <property type="evidence" value="ECO:0007669"/>
    <property type="project" value="UniProtKB-UniRule"/>
</dbReference>
<dbReference type="PANTHER" id="PTHR23090">
    <property type="entry name" value="NH 3 /GLUTAMINE-DEPENDENT NAD + SYNTHETASE"/>
    <property type="match status" value="1"/>
</dbReference>
<evidence type="ECO:0000256" key="8">
    <source>
        <dbReference type="PIRNR" id="PIRNR006630"/>
    </source>
</evidence>
<evidence type="ECO:0000313" key="12">
    <source>
        <dbReference type="EMBL" id="TGK87044.1"/>
    </source>
</evidence>
<comment type="caution">
    <text evidence="7">Lacks conserved residue(s) required for the propagation of feature annotation.</text>
</comment>
<evidence type="ECO:0000256" key="6">
    <source>
        <dbReference type="ARBA" id="ARBA00023027"/>
    </source>
</evidence>